<gene>
    <name evidence="4" type="primary">LOC103509797</name>
</gene>
<dbReference type="GeneID" id="103509797"/>
<keyword evidence="1" id="KW-0949">S-adenosyl-L-methionine</keyword>
<evidence type="ECO:0000256" key="2">
    <source>
        <dbReference type="SAM" id="MobiDB-lite"/>
    </source>
</evidence>
<feature type="compositionally biased region" description="Polar residues" evidence="2">
    <location>
        <begin position="210"/>
        <end position="226"/>
    </location>
</feature>
<feature type="compositionally biased region" description="Basic and acidic residues" evidence="2">
    <location>
        <begin position="141"/>
        <end position="152"/>
    </location>
</feature>
<evidence type="ECO:0000256" key="1">
    <source>
        <dbReference type="ARBA" id="ARBA00022691"/>
    </source>
</evidence>
<protein>
    <submittedName>
        <fullName evidence="4">Dentin sialophosphoprotein-like</fullName>
    </submittedName>
</protein>
<dbReference type="PaxDb" id="121845-A0A3Q0IUA0"/>
<name>A0A3Q0IUA0_DIACI</name>
<organism evidence="3 4">
    <name type="scientific">Diaphorina citri</name>
    <name type="common">Asian citrus psyllid</name>
    <dbReference type="NCBI Taxonomy" id="121845"/>
    <lineage>
        <taxon>Eukaryota</taxon>
        <taxon>Metazoa</taxon>
        <taxon>Ecdysozoa</taxon>
        <taxon>Arthropoda</taxon>
        <taxon>Hexapoda</taxon>
        <taxon>Insecta</taxon>
        <taxon>Pterygota</taxon>
        <taxon>Neoptera</taxon>
        <taxon>Paraneoptera</taxon>
        <taxon>Hemiptera</taxon>
        <taxon>Sternorrhyncha</taxon>
        <taxon>Psylloidea</taxon>
        <taxon>Psyllidae</taxon>
        <taxon>Diaphorininae</taxon>
        <taxon>Diaphorina</taxon>
    </lineage>
</organism>
<keyword evidence="3" id="KW-1185">Reference proteome</keyword>
<proteinExistence type="predicted"/>
<accession>A0A3Q0IUA0</accession>
<feature type="region of interest" description="Disordered" evidence="2">
    <location>
        <begin position="247"/>
        <end position="277"/>
    </location>
</feature>
<reference evidence="4" key="1">
    <citation type="submission" date="2025-08" db="UniProtKB">
        <authorList>
            <consortium name="RefSeq"/>
        </authorList>
    </citation>
    <scope>IDENTIFICATION</scope>
</reference>
<dbReference type="Proteomes" id="UP000079169">
    <property type="component" value="Unplaced"/>
</dbReference>
<dbReference type="PANTHER" id="PTHR11006">
    <property type="entry name" value="PROTEIN ARGININE N-METHYLTRANSFERASE"/>
    <property type="match status" value="1"/>
</dbReference>
<dbReference type="InterPro" id="IPR025799">
    <property type="entry name" value="Arg_MeTrfase"/>
</dbReference>
<dbReference type="Gene3D" id="2.70.160.11">
    <property type="entry name" value="Hnrnp arginine n-methyltransferase1"/>
    <property type="match status" value="1"/>
</dbReference>
<feature type="compositionally biased region" description="Polar residues" evidence="2">
    <location>
        <begin position="266"/>
        <end position="277"/>
    </location>
</feature>
<sequence>MIHVASQALSKNQMEDRIKLINKISNDIRVPQDLPHKVSLIVTETVDAGGIGEHILQTVKHALEQLVLPTTPDNPQGVVIPSRLKMFAQVVECEYLRSKYEIKMSATRCKKRNAGDNVTRGCDGEKVENEMNNPSCSGQCKPDREDFAHGKDSGGNFSIDGNCSSNGKYNSDETSNQSNDPNNQTMPQSTSDEDVTKASSIKCSMDAPKDSTNSAPNKFTKPSSNKFNKDTANKGITDAPIKFTKASSKESIKDAANKVTKESKDTPNQPIKDSTNSTSQYVTLELNARKHLNANYDSENFLHIPHKVLTQPVQVLAVDLNSLEDVTRVLDGVTQSIPLETIGTGRADAVIAWFELDLYKNITLSSSIQESNSWEQAVFPVVNDVIVNHMDINTTPEVNKFALNHADTDTTSNEMDEVTARHTDTNNTSSKIGKVIINHKDTNTALNEIDKGTMNHNETKLNTTPSNINEFTISHMDTKRVPNAMDEINDTDINITDNQMDKLMLAVTCRNGLLNMELSSHCSESKNQTEQLYSPAKEQLKFNVPNEKLEYNVPCDVIQACHLIGGHVEPIVADITERLTNVKNVLDLSSFPLLGIECLKRFDKCPQSPRNRFLVLLQIVKYTVIVKYMRTLRYNH</sequence>
<dbReference type="GO" id="GO:0005634">
    <property type="term" value="C:nucleus"/>
    <property type="evidence" value="ECO:0007669"/>
    <property type="project" value="TreeGrafter"/>
</dbReference>
<feature type="compositionally biased region" description="Polar residues" evidence="2">
    <location>
        <begin position="155"/>
        <end position="190"/>
    </location>
</feature>
<dbReference type="GO" id="GO:0042054">
    <property type="term" value="F:histone methyltransferase activity"/>
    <property type="evidence" value="ECO:0007669"/>
    <property type="project" value="TreeGrafter"/>
</dbReference>
<feature type="compositionally biased region" description="Basic and acidic residues" evidence="2">
    <location>
        <begin position="247"/>
        <end position="265"/>
    </location>
</feature>
<dbReference type="Gene3D" id="3.40.50.150">
    <property type="entry name" value="Vaccinia Virus protein VP39"/>
    <property type="match status" value="1"/>
</dbReference>
<evidence type="ECO:0000313" key="3">
    <source>
        <dbReference type="Proteomes" id="UP000079169"/>
    </source>
</evidence>
<dbReference type="STRING" id="121845.A0A3Q0IUA0"/>
<evidence type="ECO:0000313" key="4">
    <source>
        <dbReference type="RefSeq" id="XP_026679846.1"/>
    </source>
</evidence>
<dbReference type="RefSeq" id="XP_026679846.1">
    <property type="nucleotide sequence ID" value="XM_026824045.1"/>
</dbReference>
<dbReference type="KEGG" id="dci:103509797"/>
<dbReference type="GO" id="GO:0016274">
    <property type="term" value="F:protein-arginine N-methyltransferase activity"/>
    <property type="evidence" value="ECO:0007669"/>
    <property type="project" value="InterPro"/>
</dbReference>
<feature type="region of interest" description="Disordered" evidence="2">
    <location>
        <begin position="113"/>
        <end position="233"/>
    </location>
</feature>
<dbReference type="PANTHER" id="PTHR11006:SF60">
    <property type="entry name" value="PROTEIN ARGININE N-METHYLTRANSFERASE 9"/>
    <property type="match status" value="1"/>
</dbReference>
<dbReference type="InterPro" id="IPR029063">
    <property type="entry name" value="SAM-dependent_MTases_sf"/>
</dbReference>
<dbReference type="AlphaFoldDB" id="A0A3Q0IUA0"/>